<dbReference type="GO" id="GO:0005886">
    <property type="term" value="C:plasma membrane"/>
    <property type="evidence" value="ECO:0007669"/>
    <property type="project" value="TreeGrafter"/>
</dbReference>
<dbReference type="InterPro" id="IPR036890">
    <property type="entry name" value="HATPase_C_sf"/>
</dbReference>
<dbReference type="SUPFAM" id="SSF52172">
    <property type="entry name" value="CheY-like"/>
    <property type="match status" value="1"/>
</dbReference>
<evidence type="ECO:0000256" key="6">
    <source>
        <dbReference type="PROSITE-ProRule" id="PRU00169"/>
    </source>
</evidence>
<keyword evidence="3 6" id="KW-0597">Phosphoprotein</keyword>
<dbReference type="InterPro" id="IPR003661">
    <property type="entry name" value="HisK_dim/P_dom"/>
</dbReference>
<gene>
    <name evidence="10" type="ORF">SAMN05216551_11917</name>
</gene>
<dbReference type="GO" id="GO:0009927">
    <property type="term" value="F:histidine phosphotransfer kinase activity"/>
    <property type="evidence" value="ECO:0007669"/>
    <property type="project" value="TreeGrafter"/>
</dbReference>
<dbReference type="SMART" id="SM00388">
    <property type="entry name" value="HisKA"/>
    <property type="match status" value="1"/>
</dbReference>
<dbReference type="RefSeq" id="WP_091913369.1">
    <property type="nucleotide sequence ID" value="NZ_FNLO01000019.1"/>
</dbReference>
<dbReference type="Pfam" id="PF02518">
    <property type="entry name" value="HATPase_c"/>
    <property type="match status" value="1"/>
</dbReference>
<feature type="domain" description="Response regulatory" evidence="9">
    <location>
        <begin position="549"/>
        <end position="675"/>
    </location>
</feature>
<evidence type="ECO:0000256" key="1">
    <source>
        <dbReference type="ARBA" id="ARBA00000085"/>
    </source>
</evidence>
<dbReference type="PRINTS" id="PR00344">
    <property type="entry name" value="BCTRLSENSOR"/>
</dbReference>
<reference evidence="11" key="1">
    <citation type="submission" date="2016-09" db="EMBL/GenBank/DDBJ databases">
        <authorList>
            <person name="Varghese N."/>
            <person name="Submissions S."/>
        </authorList>
    </citation>
    <scope>NUCLEOTIDE SEQUENCE [LARGE SCALE GENOMIC DNA]</scope>
    <source>
        <strain evidence="11">JS23</strain>
    </source>
</reference>
<dbReference type="CDD" id="cd00082">
    <property type="entry name" value="HisKA"/>
    <property type="match status" value="1"/>
</dbReference>
<dbReference type="PROSITE" id="PS50109">
    <property type="entry name" value="HIS_KIN"/>
    <property type="match status" value="1"/>
</dbReference>
<dbReference type="Gene3D" id="3.30.565.10">
    <property type="entry name" value="Histidine kinase-like ATPase, C-terminal domain"/>
    <property type="match status" value="1"/>
</dbReference>
<dbReference type="SUPFAM" id="SSF55874">
    <property type="entry name" value="ATPase domain of HSP90 chaperone/DNA topoisomerase II/histidine kinase"/>
    <property type="match status" value="1"/>
</dbReference>
<evidence type="ECO:0000259" key="8">
    <source>
        <dbReference type="PROSITE" id="PS50109"/>
    </source>
</evidence>
<comment type="catalytic activity">
    <reaction evidence="1">
        <text>ATP + protein L-histidine = ADP + protein N-phospho-L-histidine.</text>
        <dbReference type="EC" id="2.7.13.3"/>
    </reaction>
</comment>
<dbReference type="STRING" id="1770053.SAMN05216551_11917"/>
<feature type="region of interest" description="Disordered" evidence="7">
    <location>
        <begin position="143"/>
        <end position="241"/>
    </location>
</feature>
<feature type="region of interest" description="Disordered" evidence="7">
    <location>
        <begin position="500"/>
        <end position="535"/>
    </location>
</feature>
<dbReference type="Gene3D" id="1.10.287.130">
    <property type="match status" value="1"/>
</dbReference>
<feature type="compositionally biased region" description="Polar residues" evidence="7">
    <location>
        <begin position="182"/>
        <end position="197"/>
    </location>
</feature>
<evidence type="ECO:0000256" key="7">
    <source>
        <dbReference type="SAM" id="MobiDB-lite"/>
    </source>
</evidence>
<accession>A0A1H2PX13</accession>
<dbReference type="InterPro" id="IPR003594">
    <property type="entry name" value="HATPase_dom"/>
</dbReference>
<sequence length="677" mass="70767">MRDELTEVFILDRDATARPTQGRDFAVRLRPDHAVRIVTGGTDGLAASLEAMVSQNVGAASGARGVLQQAAADALDSRTVQTPFETDAGRSGVLRLAPYTDFDGRTAGVIVTLRARAAHGIEHAIEQGTDAVEALPIDSRLAPAQPASAGAADESDRQRADAPSAVEQASGVAAGGDREAAATSSIGGSTRVPTTAAQGRDPNAAAPQRDDPLTPVGQEPASGSEARRTGGHVPQQTDDDPRTRFLAVLSHELRSPLASVQGWAHVLERALGSQRGTAEAEGSLTYRALHGIRDGLASQVRQIDALVDATRVLAGDFALARTRFPIDMPINIAIARCRARWKTKHQRLMVDAAPSQLSVEIEGDLQRLVSVLVSLLSNASKFSDDGAEIHIGVQVGEAVVELSVQDHGHGFPPDAAERLFEPFAYLDNVYTRRVDGFGVSLAVAHRLVAAHGGRLTAFSEGPGHGARMAMTLPYESRDTPDAHHAGETVDLKHVNGGVTGAAGAAGTTDPDFDESGAGTNGPHGAAQGALHGTGLGDAPAPLPSLAGVSVLVVDDQTEVREAICAVLEDRGAEVLRAESGAAALALLAERGAAREPDVLICDIAMPECDGYATLSHIRSWENDAAVAESRRPPAIAVTALAGQEERQRAFEHGYCLHFEKPVDPPRLLGAVAALAER</sequence>
<evidence type="ECO:0000256" key="2">
    <source>
        <dbReference type="ARBA" id="ARBA00012438"/>
    </source>
</evidence>
<feature type="modified residue" description="4-aspartylphosphate" evidence="6">
    <location>
        <position position="602"/>
    </location>
</feature>
<evidence type="ECO:0000256" key="4">
    <source>
        <dbReference type="ARBA" id="ARBA00022679"/>
    </source>
</evidence>
<dbReference type="GO" id="GO:0000155">
    <property type="term" value="F:phosphorelay sensor kinase activity"/>
    <property type="evidence" value="ECO:0007669"/>
    <property type="project" value="InterPro"/>
</dbReference>
<keyword evidence="5 10" id="KW-0418">Kinase</keyword>
<keyword evidence="11" id="KW-1185">Reference proteome</keyword>
<dbReference type="InterPro" id="IPR001789">
    <property type="entry name" value="Sig_transdc_resp-reg_receiver"/>
</dbReference>
<evidence type="ECO:0000313" key="10">
    <source>
        <dbReference type="EMBL" id="SDV51598.1"/>
    </source>
</evidence>
<evidence type="ECO:0000259" key="9">
    <source>
        <dbReference type="PROSITE" id="PS50110"/>
    </source>
</evidence>
<dbReference type="Pfam" id="PF00072">
    <property type="entry name" value="Response_reg"/>
    <property type="match status" value="1"/>
</dbReference>
<proteinExistence type="predicted"/>
<dbReference type="PROSITE" id="PS50110">
    <property type="entry name" value="RESPONSE_REGULATORY"/>
    <property type="match status" value="1"/>
</dbReference>
<dbReference type="EC" id="2.7.13.3" evidence="2"/>
<protein>
    <recommendedName>
        <fullName evidence="2">histidine kinase</fullName>
        <ecNumber evidence="2">2.7.13.3</ecNumber>
    </recommendedName>
</protein>
<dbReference type="Pfam" id="PF00512">
    <property type="entry name" value="HisKA"/>
    <property type="match status" value="1"/>
</dbReference>
<dbReference type="SUPFAM" id="SSF47384">
    <property type="entry name" value="Homodimeric domain of signal transducing histidine kinase"/>
    <property type="match status" value="1"/>
</dbReference>
<dbReference type="PANTHER" id="PTHR43047:SF72">
    <property type="entry name" value="OSMOSENSING HISTIDINE PROTEIN KINASE SLN1"/>
    <property type="match status" value="1"/>
</dbReference>
<dbReference type="Gene3D" id="3.40.50.2300">
    <property type="match status" value="1"/>
</dbReference>
<dbReference type="SMART" id="SM00448">
    <property type="entry name" value="REC"/>
    <property type="match status" value="1"/>
</dbReference>
<name>A0A1H2PX13_9BURK</name>
<dbReference type="EMBL" id="FNLO01000019">
    <property type="protein sequence ID" value="SDV51598.1"/>
    <property type="molecule type" value="Genomic_DNA"/>
</dbReference>
<dbReference type="OrthoDB" id="9810730at2"/>
<keyword evidence="4" id="KW-0808">Transferase</keyword>
<organism evidence="10 11">
    <name type="scientific">Chitinasiproducens palmae</name>
    <dbReference type="NCBI Taxonomy" id="1770053"/>
    <lineage>
        <taxon>Bacteria</taxon>
        <taxon>Pseudomonadati</taxon>
        <taxon>Pseudomonadota</taxon>
        <taxon>Betaproteobacteria</taxon>
        <taxon>Burkholderiales</taxon>
        <taxon>Burkholderiaceae</taxon>
        <taxon>Chitinasiproducens</taxon>
    </lineage>
</organism>
<dbReference type="SMART" id="SM00387">
    <property type="entry name" value="HATPase_c"/>
    <property type="match status" value="1"/>
</dbReference>
<evidence type="ECO:0000256" key="5">
    <source>
        <dbReference type="ARBA" id="ARBA00022777"/>
    </source>
</evidence>
<dbReference type="Proteomes" id="UP000243719">
    <property type="component" value="Unassembled WGS sequence"/>
</dbReference>
<feature type="compositionally biased region" description="Low complexity" evidence="7">
    <location>
        <begin position="143"/>
        <end position="152"/>
    </location>
</feature>
<dbReference type="InterPro" id="IPR004358">
    <property type="entry name" value="Sig_transdc_His_kin-like_C"/>
</dbReference>
<evidence type="ECO:0000256" key="3">
    <source>
        <dbReference type="ARBA" id="ARBA00022553"/>
    </source>
</evidence>
<dbReference type="InterPro" id="IPR005467">
    <property type="entry name" value="His_kinase_dom"/>
</dbReference>
<dbReference type="AlphaFoldDB" id="A0A1H2PX13"/>
<dbReference type="InterPro" id="IPR036097">
    <property type="entry name" value="HisK_dim/P_sf"/>
</dbReference>
<dbReference type="PANTHER" id="PTHR43047">
    <property type="entry name" value="TWO-COMPONENT HISTIDINE PROTEIN KINASE"/>
    <property type="match status" value="1"/>
</dbReference>
<dbReference type="InterPro" id="IPR011006">
    <property type="entry name" value="CheY-like_superfamily"/>
</dbReference>
<feature type="domain" description="Histidine kinase" evidence="8">
    <location>
        <begin position="248"/>
        <end position="476"/>
    </location>
</feature>
<evidence type="ECO:0000313" key="11">
    <source>
        <dbReference type="Proteomes" id="UP000243719"/>
    </source>
</evidence>